<evidence type="ECO:0008006" key="3">
    <source>
        <dbReference type="Google" id="ProtNLM"/>
    </source>
</evidence>
<name>A0A1H2PQT4_9BURK</name>
<evidence type="ECO:0000313" key="2">
    <source>
        <dbReference type="Proteomes" id="UP000243719"/>
    </source>
</evidence>
<protein>
    <recommendedName>
        <fullName evidence="3">Right handed beta helix domain-containing protein</fullName>
    </recommendedName>
</protein>
<dbReference type="AlphaFoldDB" id="A0A1H2PQT4"/>
<gene>
    <name evidence="1" type="ORF">SAMN05216551_107118</name>
</gene>
<dbReference type="EMBL" id="FNLO01000007">
    <property type="protein sequence ID" value="SDV49163.1"/>
    <property type="molecule type" value="Genomic_DNA"/>
</dbReference>
<evidence type="ECO:0000313" key="1">
    <source>
        <dbReference type="EMBL" id="SDV49163.1"/>
    </source>
</evidence>
<dbReference type="OrthoDB" id="3659017at2"/>
<proteinExistence type="predicted"/>
<dbReference type="Proteomes" id="UP000243719">
    <property type="component" value="Unassembled WGS sequence"/>
</dbReference>
<sequence>MEGRRGLLRAALAAVFGSVITARAETPPKREPTGAVPTSGRFAEFPAATRIGLDDLLPAAQHGQERVLSVSQLKSVINSYQETLTGAVHRELNSKAAEIGPSPQDFGATPGEADSTAFIQALFDSNAPVVRIDHRYNSRPVVNRLSGRTIVFGDFGGLDLLSEASGIGRYMLTIAADNCQIYRPNITNAFARTPSNAQNRDGPYGIQIQGSHCTVAEGVVSGFINSYAVHWRSWNNDECHANSFIGNKALNCQGAGTRNDIGNHFGEDRGDGFVSWGSGTIMIGNLAEAAPDQDCRIAFHNEGLTRATNITIDYNAKHCIVVGNFARGPWRRGIASEAVHNAVIVGNTVRDATWWSICLSRTNHGVVGCNTLVYSRPEGVGNGGAWSPVRAAVMVYGGAHNNVLIGNMIEVTGSMACAYQLQAVTPSDRPVDTLIEASQVFLSPTADKGASYRDGVGDQGLRTTVRACTFTGFSKRGALIAGEGWRYIDCDFTPLPNAAGRTSVEGILRNNARQTSHEIVVEGCRFFFDGESQDHGLVSSKDLLRYKVRNCTLYKPSSKTTLVQLNNVVSHGGSEFSGNSFVGGTNTGETLLQIQGGTFYGPFFFERNVGGPISVYREPNVPAALDPNVFLPQGLRLPYVKPAAGGDEGIIVVNGGLPSRATFHAFGSISNSAVR</sequence>
<keyword evidence="2" id="KW-1185">Reference proteome</keyword>
<dbReference type="RefSeq" id="WP_139169684.1">
    <property type="nucleotide sequence ID" value="NZ_FNLO01000007.1"/>
</dbReference>
<accession>A0A1H2PQT4</accession>
<organism evidence="1 2">
    <name type="scientific">Chitinasiproducens palmae</name>
    <dbReference type="NCBI Taxonomy" id="1770053"/>
    <lineage>
        <taxon>Bacteria</taxon>
        <taxon>Pseudomonadati</taxon>
        <taxon>Pseudomonadota</taxon>
        <taxon>Betaproteobacteria</taxon>
        <taxon>Burkholderiales</taxon>
        <taxon>Burkholderiaceae</taxon>
        <taxon>Chitinasiproducens</taxon>
    </lineage>
</organism>
<reference evidence="2" key="1">
    <citation type="submission" date="2016-09" db="EMBL/GenBank/DDBJ databases">
        <authorList>
            <person name="Varghese N."/>
            <person name="Submissions S."/>
        </authorList>
    </citation>
    <scope>NUCLEOTIDE SEQUENCE [LARGE SCALE GENOMIC DNA]</scope>
    <source>
        <strain evidence="2">JS23</strain>
    </source>
</reference>